<feature type="chain" id="PRO_5045516175" evidence="2">
    <location>
        <begin position="33"/>
        <end position="296"/>
    </location>
</feature>
<dbReference type="EMBL" id="MU790540">
    <property type="protein sequence ID" value="KAJ3999349.1"/>
    <property type="molecule type" value="Genomic_DNA"/>
</dbReference>
<proteinExistence type="predicted"/>
<comment type="caution">
    <text evidence="3">The sequence shown here is derived from an EMBL/GenBank/DDBJ whole genome shotgun (WGS) entry which is preliminary data.</text>
</comment>
<keyword evidence="4" id="KW-1185">Reference proteome</keyword>
<accession>A0ABQ8QL27</accession>
<organism evidence="3 4">
    <name type="scientific">Lentinula boryana</name>
    <dbReference type="NCBI Taxonomy" id="40481"/>
    <lineage>
        <taxon>Eukaryota</taxon>
        <taxon>Fungi</taxon>
        <taxon>Dikarya</taxon>
        <taxon>Basidiomycota</taxon>
        <taxon>Agaricomycotina</taxon>
        <taxon>Agaricomycetes</taxon>
        <taxon>Agaricomycetidae</taxon>
        <taxon>Agaricales</taxon>
        <taxon>Marasmiineae</taxon>
        <taxon>Omphalotaceae</taxon>
        <taxon>Lentinula</taxon>
    </lineage>
</organism>
<dbReference type="Proteomes" id="UP001163828">
    <property type="component" value="Unassembled WGS sequence"/>
</dbReference>
<feature type="signal peptide" evidence="2">
    <location>
        <begin position="1"/>
        <end position="32"/>
    </location>
</feature>
<evidence type="ECO:0000313" key="3">
    <source>
        <dbReference type="EMBL" id="KAJ3999349.1"/>
    </source>
</evidence>
<keyword evidence="2" id="KW-0732">Signal</keyword>
<name>A0ABQ8QL27_9AGAR</name>
<sequence length="296" mass="31765">MRTIPTLFHLRCVLPLFLQLVLFFVAPTTVAAVPLSPSPTISSDVIAVSGTTTSASYTSTDASLPTSNTKIKEITASVSFTHEKKIYPWQNDAKSAVRKILNLALEACSDTGHSEGSGVSRGGKPQVENKLNILWGEKYAPAPPEFTFKVQVQNWPGRTGPRWLWGLKSSTFSGTLRLVPSVRCQGCHLTKKRFKIVYGLLNDESNTRLVTVINDKVTLPDGTDIDDVPLLSLPPPAVVKAGKFSGVETGESSGRGKGGSSVISSRPAAVTGKKENLETVKESDEIDVKGKGKATE</sequence>
<gene>
    <name evidence="3" type="ORF">F5050DRAFT_978423</name>
</gene>
<evidence type="ECO:0000256" key="2">
    <source>
        <dbReference type="SAM" id="SignalP"/>
    </source>
</evidence>
<evidence type="ECO:0000313" key="4">
    <source>
        <dbReference type="Proteomes" id="UP001163828"/>
    </source>
</evidence>
<reference evidence="3" key="1">
    <citation type="submission" date="2022-08" db="EMBL/GenBank/DDBJ databases">
        <authorList>
            <consortium name="DOE Joint Genome Institute"/>
            <person name="Min B."/>
            <person name="Riley R."/>
            <person name="Sierra-Patev S."/>
            <person name="Naranjo-Ortiz M."/>
            <person name="Looney B."/>
            <person name="Konkel Z."/>
            <person name="Slot J.C."/>
            <person name="Sakamoto Y."/>
            <person name="Steenwyk J.L."/>
            <person name="Rokas A."/>
            <person name="Carro J."/>
            <person name="Camarero S."/>
            <person name="Ferreira P."/>
            <person name="Molpeceres G."/>
            <person name="Ruiz-Duenas F.J."/>
            <person name="Serrano A."/>
            <person name="Henrissat B."/>
            <person name="Drula E."/>
            <person name="Hughes K.W."/>
            <person name="Mata J.L."/>
            <person name="Ishikawa N.K."/>
            <person name="Vargas-Isla R."/>
            <person name="Ushijima S."/>
            <person name="Smith C.A."/>
            <person name="Ahrendt S."/>
            <person name="Andreopoulos W."/>
            <person name="He G."/>
            <person name="Labutti K."/>
            <person name="Lipzen A."/>
            <person name="Ng V."/>
            <person name="Sandor L."/>
            <person name="Barry K."/>
            <person name="Martinez A.T."/>
            <person name="Xiao Y."/>
            <person name="Gibbons J.G."/>
            <person name="Terashima K."/>
            <person name="Hibbett D.S."/>
            <person name="Grigoriev I.V."/>
        </authorList>
    </citation>
    <scope>NUCLEOTIDE SEQUENCE</scope>
    <source>
        <strain evidence="3">TFB10827</strain>
    </source>
</reference>
<protein>
    <submittedName>
        <fullName evidence="3">Uncharacterized protein</fullName>
    </submittedName>
</protein>
<feature type="compositionally biased region" description="Basic and acidic residues" evidence="1">
    <location>
        <begin position="272"/>
        <end position="296"/>
    </location>
</feature>
<evidence type="ECO:0000256" key="1">
    <source>
        <dbReference type="SAM" id="MobiDB-lite"/>
    </source>
</evidence>
<feature type="region of interest" description="Disordered" evidence="1">
    <location>
        <begin position="244"/>
        <end position="296"/>
    </location>
</feature>